<dbReference type="NCBIfam" id="TIGR00682">
    <property type="entry name" value="lpxK"/>
    <property type="match status" value="1"/>
</dbReference>
<keyword evidence="6 13" id="KW-0441">Lipid A biosynthesis</keyword>
<evidence type="ECO:0000256" key="6">
    <source>
        <dbReference type="ARBA" id="ARBA00022556"/>
    </source>
</evidence>
<evidence type="ECO:0000256" key="7">
    <source>
        <dbReference type="ARBA" id="ARBA00022679"/>
    </source>
</evidence>
<evidence type="ECO:0000256" key="8">
    <source>
        <dbReference type="ARBA" id="ARBA00022741"/>
    </source>
</evidence>
<dbReference type="AlphaFoldDB" id="A0A1N6RHF7"/>
<evidence type="ECO:0000256" key="3">
    <source>
        <dbReference type="ARBA" id="ARBA00012071"/>
    </source>
</evidence>
<evidence type="ECO:0000256" key="5">
    <source>
        <dbReference type="ARBA" id="ARBA00022516"/>
    </source>
</evidence>
<keyword evidence="10 13" id="KW-0067">ATP-binding</keyword>
<keyword evidence="15" id="KW-1185">Reference proteome</keyword>
<keyword evidence="9 13" id="KW-0418">Kinase</keyword>
<evidence type="ECO:0000313" key="14">
    <source>
        <dbReference type="EMBL" id="SIQ28251.1"/>
    </source>
</evidence>
<dbReference type="GO" id="GO:0005524">
    <property type="term" value="F:ATP binding"/>
    <property type="evidence" value="ECO:0007669"/>
    <property type="project" value="UniProtKB-UniRule"/>
</dbReference>
<keyword evidence="7 13" id="KW-0808">Transferase</keyword>
<sequence>MSVLADAWYRNAAWLKLLRPLSALFKLLVTRRCRRQRQYQIDPSPLPVPVIVVGNITVGGTGKTPLVIALIEHLRQAGYTPGVVSRGYGTQAPYYPFSVQADTVPEHGGDEPCLIVRRTGAPLFIDPNRMAAANALLEQHDCDVLISDDGLQHYAMPRDIEIAVIDAARGLGNARCLPEGPLREPPERLEEVDWVVFNGQVPTQLLSLPPLANVPVAMQLQPGELWSLQGKGAVAPANWSGGRKVHAVAGIGHPQRFFDTLNTLGFDVIEHPFADHAHYEPEQLTFEPELPVIMTEKDAVKCMEQPPAQAWALPVEACLEPDFLSALLKQLAARSAQLMDKHNGSQAT</sequence>
<dbReference type="InterPro" id="IPR027417">
    <property type="entry name" value="P-loop_NTPase"/>
</dbReference>
<dbReference type="PANTHER" id="PTHR42724:SF1">
    <property type="entry name" value="TETRAACYLDISACCHARIDE 4'-KINASE, MITOCHONDRIAL-RELATED"/>
    <property type="match status" value="1"/>
</dbReference>
<dbReference type="EMBL" id="FTMN01000003">
    <property type="protein sequence ID" value="SIQ28251.1"/>
    <property type="molecule type" value="Genomic_DNA"/>
</dbReference>
<dbReference type="STRING" id="49186.SAMN05421647_103337"/>
<dbReference type="Pfam" id="PF02606">
    <property type="entry name" value="LpxK"/>
    <property type="match status" value="1"/>
</dbReference>
<comment type="catalytic activity">
    <reaction evidence="13">
        <text>a lipid A disaccharide + ATP = a lipid IVA + ADP + H(+)</text>
        <dbReference type="Rhea" id="RHEA:67840"/>
        <dbReference type="ChEBI" id="CHEBI:15378"/>
        <dbReference type="ChEBI" id="CHEBI:30616"/>
        <dbReference type="ChEBI" id="CHEBI:176343"/>
        <dbReference type="ChEBI" id="CHEBI:176425"/>
        <dbReference type="ChEBI" id="CHEBI:456216"/>
        <dbReference type="EC" id="2.7.1.130"/>
    </reaction>
</comment>
<evidence type="ECO:0000313" key="15">
    <source>
        <dbReference type="Proteomes" id="UP000186895"/>
    </source>
</evidence>
<dbReference type="UniPathway" id="UPA00359">
    <property type="reaction ID" value="UER00482"/>
</dbReference>
<comment type="pathway">
    <text evidence="2 13">Glycolipid biosynthesis; lipid IV(A) biosynthesis; lipid IV(A) from (3R)-3-hydroxytetradecanoyl-[acyl-carrier-protein] and UDP-N-acetyl-alpha-D-glucosamine: step 6/6.</text>
</comment>
<protein>
    <recommendedName>
        <fullName evidence="4 13">Tetraacyldisaccharide 4'-kinase</fullName>
        <ecNumber evidence="3 13">2.7.1.130</ecNumber>
    </recommendedName>
    <alternativeName>
        <fullName evidence="12 13">Lipid A 4'-kinase</fullName>
    </alternativeName>
</protein>
<evidence type="ECO:0000256" key="13">
    <source>
        <dbReference type="HAMAP-Rule" id="MF_00409"/>
    </source>
</evidence>
<evidence type="ECO:0000256" key="12">
    <source>
        <dbReference type="ARBA" id="ARBA00029757"/>
    </source>
</evidence>
<dbReference type="CDD" id="cd01983">
    <property type="entry name" value="SIMIBI"/>
    <property type="match status" value="1"/>
</dbReference>
<dbReference type="RefSeq" id="WP_076462497.1">
    <property type="nucleotide sequence ID" value="NZ_FTMN01000003.1"/>
</dbReference>
<dbReference type="SUPFAM" id="SSF52540">
    <property type="entry name" value="P-loop containing nucleoside triphosphate hydrolases"/>
    <property type="match status" value="1"/>
</dbReference>
<evidence type="ECO:0000256" key="11">
    <source>
        <dbReference type="ARBA" id="ARBA00023098"/>
    </source>
</evidence>
<dbReference type="EC" id="2.7.1.130" evidence="3 13"/>
<dbReference type="InterPro" id="IPR003758">
    <property type="entry name" value="LpxK"/>
</dbReference>
<evidence type="ECO:0000256" key="4">
    <source>
        <dbReference type="ARBA" id="ARBA00016436"/>
    </source>
</evidence>
<keyword evidence="11 13" id="KW-0443">Lipid metabolism</keyword>
<dbReference type="GO" id="GO:0009029">
    <property type="term" value="F:lipid-A 4'-kinase activity"/>
    <property type="evidence" value="ECO:0007669"/>
    <property type="project" value="UniProtKB-UniRule"/>
</dbReference>
<keyword evidence="5 13" id="KW-0444">Lipid biosynthesis</keyword>
<dbReference type="Proteomes" id="UP000186895">
    <property type="component" value="Unassembled WGS sequence"/>
</dbReference>
<keyword evidence="8 13" id="KW-0547">Nucleotide-binding</keyword>
<evidence type="ECO:0000256" key="9">
    <source>
        <dbReference type="ARBA" id="ARBA00022777"/>
    </source>
</evidence>
<dbReference type="GO" id="GO:0009244">
    <property type="term" value="P:lipopolysaccharide core region biosynthetic process"/>
    <property type="evidence" value="ECO:0007669"/>
    <property type="project" value="TreeGrafter"/>
</dbReference>
<dbReference type="eggNOG" id="COG1663">
    <property type="taxonomic scope" value="Bacteria"/>
</dbReference>
<feature type="binding site" evidence="13">
    <location>
        <begin position="57"/>
        <end position="64"/>
    </location>
    <ligand>
        <name>ATP</name>
        <dbReference type="ChEBI" id="CHEBI:30616"/>
    </ligand>
</feature>
<evidence type="ECO:0000256" key="10">
    <source>
        <dbReference type="ARBA" id="ARBA00022840"/>
    </source>
</evidence>
<proteinExistence type="inferred from homology"/>
<dbReference type="PANTHER" id="PTHR42724">
    <property type="entry name" value="TETRAACYLDISACCHARIDE 4'-KINASE"/>
    <property type="match status" value="1"/>
</dbReference>
<gene>
    <name evidence="13" type="primary">lpxK</name>
    <name evidence="14" type="ORF">SAMN05421647_103337</name>
</gene>
<evidence type="ECO:0000256" key="2">
    <source>
        <dbReference type="ARBA" id="ARBA00004870"/>
    </source>
</evidence>
<reference evidence="14 15" key="1">
    <citation type="submission" date="2017-01" db="EMBL/GenBank/DDBJ databases">
        <authorList>
            <person name="Mah S.A."/>
            <person name="Swanson W.J."/>
            <person name="Moy G.W."/>
            <person name="Vacquier V.D."/>
        </authorList>
    </citation>
    <scope>NUCLEOTIDE SEQUENCE [LARGE SCALE GENOMIC DNA]</scope>
    <source>
        <strain evidence="14 15">DSM 7027</strain>
    </source>
</reference>
<dbReference type="GO" id="GO:0005886">
    <property type="term" value="C:plasma membrane"/>
    <property type="evidence" value="ECO:0007669"/>
    <property type="project" value="TreeGrafter"/>
</dbReference>
<accession>A0A1N6RHF7</accession>
<dbReference type="HAMAP" id="MF_00409">
    <property type="entry name" value="LpxK"/>
    <property type="match status" value="1"/>
</dbReference>
<name>A0A1N6RHF7_9GAMM</name>
<comment type="similarity">
    <text evidence="13">Belongs to the LpxK family.</text>
</comment>
<evidence type="ECO:0000256" key="1">
    <source>
        <dbReference type="ARBA" id="ARBA00002274"/>
    </source>
</evidence>
<comment type="function">
    <text evidence="1 13">Transfers the gamma-phosphate of ATP to the 4'-position of a tetraacyldisaccharide 1-phosphate intermediate (termed DS-1-P) to form tetraacyldisaccharide 1,4'-bis-phosphate (lipid IVA).</text>
</comment>
<dbReference type="GO" id="GO:0009245">
    <property type="term" value="P:lipid A biosynthetic process"/>
    <property type="evidence" value="ECO:0007669"/>
    <property type="project" value="UniProtKB-UniRule"/>
</dbReference>
<organism evidence="14 15">
    <name type="scientific">Marinobacterium stanieri</name>
    <dbReference type="NCBI Taxonomy" id="49186"/>
    <lineage>
        <taxon>Bacteria</taxon>
        <taxon>Pseudomonadati</taxon>
        <taxon>Pseudomonadota</taxon>
        <taxon>Gammaproteobacteria</taxon>
        <taxon>Oceanospirillales</taxon>
        <taxon>Oceanospirillaceae</taxon>
        <taxon>Marinobacterium</taxon>
    </lineage>
</organism>